<evidence type="ECO:0000313" key="3">
    <source>
        <dbReference type="EMBL" id="KAF3762289.1"/>
    </source>
</evidence>
<keyword evidence="2" id="KW-1133">Transmembrane helix</keyword>
<reference evidence="3" key="1">
    <citation type="journal article" date="2020" name="Phytopathology">
        <title>Genome sequence of the chestnut blight fungus Cryphonectria parasitica EP155: A fundamental resource for an archetypical invasive plant pathogen.</title>
        <authorList>
            <person name="Crouch J.A."/>
            <person name="Dawe A."/>
            <person name="Aerts A."/>
            <person name="Barry K."/>
            <person name="Churchill A.C.L."/>
            <person name="Grimwood J."/>
            <person name="Hillman B."/>
            <person name="Milgroom M.G."/>
            <person name="Pangilinan J."/>
            <person name="Smith M."/>
            <person name="Salamov A."/>
            <person name="Schmutz J."/>
            <person name="Yadav J."/>
            <person name="Grigoriev I.V."/>
            <person name="Nuss D."/>
        </authorList>
    </citation>
    <scope>NUCLEOTIDE SEQUENCE</scope>
    <source>
        <strain evidence="3">EP155</strain>
    </source>
</reference>
<sequence>MTHPCRASRSNSEPPPQTIDVTQRILIRPRMFADDPLGILPRMMRCDRNHDEYKPSSENRREKRKMGKESGENVILPLAALLFTLTLPFHREFFPMPISFCCNAPPPLHLWLSKNVLLTSLLLFLPLLRETTCSQVRTGTGMFPKKMGKKEWEEEEGNGGRGKEPTPPPFLSPSFSLAPKLLSFFGPFFPDATCCAVVLLWWGVVCPSARGNTRKTTRARWIRPRQPRSNPSNLS</sequence>
<accession>A0A9P5CKI6</accession>
<comment type="caution">
    <text evidence="3">The sequence shown here is derived from an EMBL/GenBank/DDBJ whole genome shotgun (WGS) entry which is preliminary data.</text>
</comment>
<keyword evidence="2" id="KW-0812">Transmembrane</keyword>
<feature type="region of interest" description="Disordered" evidence="1">
    <location>
        <begin position="148"/>
        <end position="169"/>
    </location>
</feature>
<keyword evidence="2" id="KW-0472">Membrane</keyword>
<dbReference type="GeneID" id="63832172"/>
<dbReference type="RefSeq" id="XP_040773268.1">
    <property type="nucleotide sequence ID" value="XM_040915043.1"/>
</dbReference>
<gene>
    <name evidence="3" type="ORF">M406DRAFT_103079</name>
</gene>
<evidence type="ECO:0000256" key="2">
    <source>
        <dbReference type="SAM" id="Phobius"/>
    </source>
</evidence>
<organism evidence="3 4">
    <name type="scientific">Cryphonectria parasitica (strain ATCC 38755 / EP155)</name>
    <dbReference type="NCBI Taxonomy" id="660469"/>
    <lineage>
        <taxon>Eukaryota</taxon>
        <taxon>Fungi</taxon>
        <taxon>Dikarya</taxon>
        <taxon>Ascomycota</taxon>
        <taxon>Pezizomycotina</taxon>
        <taxon>Sordariomycetes</taxon>
        <taxon>Sordariomycetidae</taxon>
        <taxon>Diaporthales</taxon>
        <taxon>Cryphonectriaceae</taxon>
        <taxon>Cryphonectria-Endothia species complex</taxon>
        <taxon>Cryphonectria</taxon>
    </lineage>
</organism>
<feature type="region of interest" description="Disordered" evidence="1">
    <location>
        <begin position="49"/>
        <end position="69"/>
    </location>
</feature>
<dbReference type="EMBL" id="MU032350">
    <property type="protein sequence ID" value="KAF3762289.1"/>
    <property type="molecule type" value="Genomic_DNA"/>
</dbReference>
<name>A0A9P5CKI6_CRYP1</name>
<dbReference type="AlphaFoldDB" id="A0A9P5CKI6"/>
<feature type="transmembrane region" description="Helical" evidence="2">
    <location>
        <begin position="70"/>
        <end position="90"/>
    </location>
</feature>
<feature type="transmembrane region" description="Helical" evidence="2">
    <location>
        <begin position="181"/>
        <end position="204"/>
    </location>
</feature>
<dbReference type="Proteomes" id="UP000803844">
    <property type="component" value="Unassembled WGS sequence"/>
</dbReference>
<evidence type="ECO:0000313" key="4">
    <source>
        <dbReference type="Proteomes" id="UP000803844"/>
    </source>
</evidence>
<protein>
    <submittedName>
        <fullName evidence="3">Uncharacterized protein</fullName>
    </submittedName>
</protein>
<proteinExistence type="predicted"/>
<evidence type="ECO:0000256" key="1">
    <source>
        <dbReference type="SAM" id="MobiDB-lite"/>
    </source>
</evidence>
<keyword evidence="4" id="KW-1185">Reference proteome</keyword>